<evidence type="ECO:0000313" key="3">
    <source>
        <dbReference type="EMBL" id="KYP75612.1"/>
    </source>
</evidence>
<accession>A0A151U8M1</accession>
<feature type="region of interest" description="Disordered" evidence="1">
    <location>
        <begin position="456"/>
        <end position="526"/>
    </location>
</feature>
<dbReference type="Pfam" id="PF13976">
    <property type="entry name" value="gag_pre-integrs"/>
    <property type="match status" value="1"/>
</dbReference>
<dbReference type="Gene3D" id="3.30.420.10">
    <property type="entry name" value="Ribonuclease H-like superfamily/Ribonuclease H"/>
    <property type="match status" value="1"/>
</dbReference>
<feature type="compositionally biased region" description="Basic and acidic residues" evidence="1">
    <location>
        <begin position="477"/>
        <end position="486"/>
    </location>
</feature>
<dbReference type="Gramene" id="C.cajan_19246.t">
    <property type="protein sequence ID" value="C.cajan_19246.t"/>
    <property type="gene ID" value="C.cajan_19246"/>
</dbReference>
<feature type="compositionally biased region" description="Acidic residues" evidence="1">
    <location>
        <begin position="487"/>
        <end position="503"/>
    </location>
</feature>
<dbReference type="AlphaFoldDB" id="A0A151U8M1"/>
<dbReference type="EMBL" id="CM003603">
    <property type="protein sequence ID" value="KYP75612.1"/>
    <property type="molecule type" value="Genomic_DNA"/>
</dbReference>
<dbReference type="PANTHER" id="PTHR42648">
    <property type="entry name" value="TRANSPOSASE, PUTATIVE-RELATED"/>
    <property type="match status" value="1"/>
</dbReference>
<evidence type="ECO:0000313" key="4">
    <source>
        <dbReference type="Proteomes" id="UP000075243"/>
    </source>
</evidence>
<dbReference type="PANTHER" id="PTHR42648:SF31">
    <property type="entry name" value="RNA-DIRECTED DNA POLYMERASE"/>
    <property type="match status" value="1"/>
</dbReference>
<protein>
    <recommendedName>
        <fullName evidence="2">GAG-pre-integrase domain-containing protein</fullName>
    </recommendedName>
</protein>
<feature type="non-terminal residue" evidence="3">
    <location>
        <position position="1"/>
    </location>
</feature>
<dbReference type="InterPro" id="IPR012337">
    <property type="entry name" value="RNaseH-like_sf"/>
</dbReference>
<keyword evidence="4" id="KW-1185">Reference proteome</keyword>
<feature type="compositionally biased region" description="Acidic residues" evidence="1">
    <location>
        <begin position="511"/>
        <end position="526"/>
    </location>
</feature>
<proteinExistence type="predicted"/>
<reference evidence="3 4" key="1">
    <citation type="journal article" date="2012" name="Nat. Biotechnol.">
        <title>Draft genome sequence of pigeonpea (Cajanus cajan), an orphan legume crop of resource-poor farmers.</title>
        <authorList>
            <person name="Varshney R.K."/>
            <person name="Chen W."/>
            <person name="Li Y."/>
            <person name="Bharti A.K."/>
            <person name="Saxena R.K."/>
            <person name="Schlueter J.A."/>
            <person name="Donoghue M.T."/>
            <person name="Azam S."/>
            <person name="Fan G."/>
            <person name="Whaley A.M."/>
            <person name="Farmer A.D."/>
            <person name="Sheridan J."/>
            <person name="Iwata A."/>
            <person name="Tuteja R."/>
            <person name="Penmetsa R.V."/>
            <person name="Wu W."/>
            <person name="Upadhyaya H.D."/>
            <person name="Yang S.P."/>
            <person name="Shah T."/>
            <person name="Saxena K.B."/>
            <person name="Michael T."/>
            <person name="McCombie W.R."/>
            <person name="Yang B."/>
            <person name="Zhang G."/>
            <person name="Yang H."/>
            <person name="Wang J."/>
            <person name="Spillane C."/>
            <person name="Cook D.R."/>
            <person name="May G.D."/>
            <person name="Xu X."/>
            <person name="Jackson S.A."/>
        </authorList>
    </citation>
    <scope>NUCLEOTIDE SEQUENCE [LARGE SCALE GENOMIC DNA]</scope>
    <source>
        <strain evidence="4">cv. Asha</strain>
    </source>
</reference>
<sequence length="526" mass="61228">RTIGHAREWNGLYYLEDPSLSSKKKISHSFISESMMTNKEKIILYHCRPRHPSFGVIKIIFPSLFTKLDVESLHCEMCELAKHKCVSFPISQKEGIIHESSYVKTPQQNGVAEKKNWHLLNQTQALFQNSVPKFFWGEAVLTAIVSRDVTFNKQGGYFNQPYLQGENQIEVVPSETSQGREVGQENELIVKMKLIVKMIKEMLKIRDLVRSWCTQGRLRPFQDKAMFKNPRQIFEGWLQSKGAKEAKGKKATDIVLMPTIWSDIVYDLKAMGPITRVLRLVDNAMGYIYEAMERAKEAIQISFIHNEEKYKDIFAIVDRRWDCQLHHLLHAARYYLNLEFYYKNSTRMDVDDEVVDGLFKCIDRLSENNTLIHSKKRSKLEHQKLQDLVFIKYNQALQERFKCQDAIDPIALNEVDDNNEWMLGEENDEDDFEDDLVFDDDVLTWRDVAQASGAGEPLKYTRRQTQVNKTSTFSSTSKKDKGKEVMEVLEDEDDDEIEEEEEYNSNASVGDEFEGDEDFNLNEEED</sequence>
<dbReference type="InterPro" id="IPR025724">
    <property type="entry name" value="GAG-pre-integrase_dom"/>
</dbReference>
<dbReference type="InterPro" id="IPR036397">
    <property type="entry name" value="RNaseH_sf"/>
</dbReference>
<dbReference type="Proteomes" id="UP000075243">
    <property type="component" value="Chromosome 1"/>
</dbReference>
<dbReference type="GO" id="GO:0003676">
    <property type="term" value="F:nucleic acid binding"/>
    <property type="evidence" value="ECO:0007669"/>
    <property type="project" value="InterPro"/>
</dbReference>
<feature type="domain" description="GAG-pre-integrase" evidence="2">
    <location>
        <begin position="11"/>
        <end position="83"/>
    </location>
</feature>
<organism evidence="3 4">
    <name type="scientific">Cajanus cajan</name>
    <name type="common">Pigeon pea</name>
    <name type="synonym">Cajanus indicus</name>
    <dbReference type="NCBI Taxonomy" id="3821"/>
    <lineage>
        <taxon>Eukaryota</taxon>
        <taxon>Viridiplantae</taxon>
        <taxon>Streptophyta</taxon>
        <taxon>Embryophyta</taxon>
        <taxon>Tracheophyta</taxon>
        <taxon>Spermatophyta</taxon>
        <taxon>Magnoliopsida</taxon>
        <taxon>eudicotyledons</taxon>
        <taxon>Gunneridae</taxon>
        <taxon>Pentapetalae</taxon>
        <taxon>rosids</taxon>
        <taxon>fabids</taxon>
        <taxon>Fabales</taxon>
        <taxon>Fabaceae</taxon>
        <taxon>Papilionoideae</taxon>
        <taxon>50 kb inversion clade</taxon>
        <taxon>NPAAA clade</taxon>
        <taxon>indigoferoid/millettioid clade</taxon>
        <taxon>Phaseoleae</taxon>
        <taxon>Cajanus</taxon>
    </lineage>
</organism>
<dbReference type="InterPro" id="IPR039537">
    <property type="entry name" value="Retrotran_Ty1/copia-like"/>
</dbReference>
<gene>
    <name evidence="3" type="ORF">KK1_019803</name>
</gene>
<evidence type="ECO:0000259" key="2">
    <source>
        <dbReference type="Pfam" id="PF13976"/>
    </source>
</evidence>
<dbReference type="SUPFAM" id="SSF53098">
    <property type="entry name" value="Ribonuclease H-like"/>
    <property type="match status" value="2"/>
</dbReference>
<evidence type="ECO:0000256" key="1">
    <source>
        <dbReference type="SAM" id="MobiDB-lite"/>
    </source>
</evidence>
<name>A0A151U8M1_CAJCA</name>